<gene>
    <name evidence="1" type="ORF">BCV72DRAFT_333161</name>
</gene>
<accession>A0A1X0RE08</accession>
<dbReference type="Proteomes" id="UP000242414">
    <property type="component" value="Unassembled WGS sequence"/>
</dbReference>
<protein>
    <submittedName>
        <fullName evidence="1">Uncharacterized protein</fullName>
    </submittedName>
</protein>
<organism evidence="1">
    <name type="scientific">Rhizopus microsporus var. microsporus</name>
    <dbReference type="NCBI Taxonomy" id="86635"/>
    <lineage>
        <taxon>Eukaryota</taxon>
        <taxon>Fungi</taxon>
        <taxon>Fungi incertae sedis</taxon>
        <taxon>Mucoromycota</taxon>
        <taxon>Mucoromycotina</taxon>
        <taxon>Mucoromycetes</taxon>
        <taxon>Mucorales</taxon>
        <taxon>Mucorineae</taxon>
        <taxon>Rhizopodaceae</taxon>
        <taxon>Rhizopus</taxon>
    </lineage>
</organism>
<dbReference type="AlphaFoldDB" id="A0A1X0RE08"/>
<dbReference type="EMBL" id="KV921868">
    <property type="protein sequence ID" value="ORE10161.1"/>
    <property type="molecule type" value="Genomic_DNA"/>
</dbReference>
<name>A0A1X0RE08_RHIZD</name>
<evidence type="ECO:0000313" key="1">
    <source>
        <dbReference type="EMBL" id="ORE10161.1"/>
    </source>
</evidence>
<sequence length="336" mass="38188">MARPPSDRRSYPVLYANQVRHVIVIMPSNVSQDQPSEYMSSSLTRWPWVLGLEIQQDALQMRWLIPLLKSIPNDPSLGVLVRPIYAFPYRPSKARWLSAGNPFQGPTAFIGFGIYAFISRENTTTGCLRAKTNSELDISPSVSRKFLRLVKHDDILLSNFLIRPFISSRYANIVTGSFVPSLCHGVGADPFLESLSLVHKGSSLLLNSKRYHVFCARGSQLSSGSVRLRPRSWTCFWDIPLPHPGRNARLHLLHDKLPYRSLLHRIIPSAWPDSSYFGEHAFSADRVHSALHQLQFPRFDSLSPILNPEEIFGLALLGIWRSHWLFIFNDTPFMAV</sequence>
<proteinExistence type="predicted"/>
<reference evidence="1" key="1">
    <citation type="journal article" date="2016" name="Proc. Natl. Acad. Sci. U.S.A.">
        <title>Lipid metabolic changes in an early divergent fungus govern the establishment of a mutualistic symbiosis with endobacteria.</title>
        <authorList>
            <person name="Lastovetsky O.A."/>
            <person name="Gaspar M.L."/>
            <person name="Mondo S.J."/>
            <person name="LaButti K.M."/>
            <person name="Sandor L."/>
            <person name="Grigoriev I.V."/>
            <person name="Henry S.A."/>
            <person name="Pawlowska T.E."/>
        </authorList>
    </citation>
    <scope>NUCLEOTIDE SEQUENCE [LARGE SCALE GENOMIC DNA]</scope>
    <source>
        <strain evidence="1">ATCC 52814</strain>
    </source>
</reference>
<dbReference type="VEuPathDB" id="FungiDB:BCV72DRAFT_333161"/>
<dbReference type="OrthoDB" id="2273311at2759"/>